<dbReference type="Pfam" id="PF03968">
    <property type="entry name" value="LptD_N"/>
    <property type="match status" value="1"/>
</dbReference>
<dbReference type="RefSeq" id="WP_128977833.1">
    <property type="nucleotide sequence ID" value="NZ_CP053836.1"/>
</dbReference>
<name>A0A4Q0YI78_9BACT</name>
<dbReference type="InterPro" id="IPR005653">
    <property type="entry name" value="OstA-like_N"/>
</dbReference>
<dbReference type="InterPro" id="IPR052037">
    <property type="entry name" value="LPS_export_LptA"/>
</dbReference>
<dbReference type="PANTHER" id="PTHR36504">
    <property type="entry name" value="LIPOPOLYSACCHARIDE EXPORT SYSTEM PROTEIN LPTA"/>
    <property type="match status" value="1"/>
</dbReference>
<keyword evidence="1" id="KW-0732">Signal</keyword>
<dbReference type="EMBL" id="PDKJ01000001">
    <property type="protein sequence ID" value="RXJ70013.1"/>
    <property type="molecule type" value="Genomic_DNA"/>
</dbReference>
<evidence type="ECO:0000313" key="6">
    <source>
        <dbReference type="Proteomes" id="UP000290172"/>
    </source>
</evidence>
<evidence type="ECO:0000313" key="4">
    <source>
        <dbReference type="EMBL" id="RXK07689.1"/>
    </source>
</evidence>
<dbReference type="GO" id="GO:0030288">
    <property type="term" value="C:outer membrane-bounded periplasmic space"/>
    <property type="evidence" value="ECO:0007669"/>
    <property type="project" value="TreeGrafter"/>
</dbReference>
<dbReference type="AlphaFoldDB" id="A0A4Q0YI78"/>
<dbReference type="GO" id="GO:0015920">
    <property type="term" value="P:lipopolysaccharide transport"/>
    <property type="evidence" value="ECO:0007669"/>
    <property type="project" value="TreeGrafter"/>
</dbReference>
<protein>
    <submittedName>
        <fullName evidence="3">Organic solvent tolerance protein OstA</fullName>
    </submittedName>
</protein>
<dbReference type="GO" id="GO:0009279">
    <property type="term" value="C:cell outer membrane"/>
    <property type="evidence" value="ECO:0007669"/>
    <property type="project" value="TreeGrafter"/>
</dbReference>
<reference evidence="5 6" key="1">
    <citation type="submission" date="2017-10" db="EMBL/GenBank/DDBJ databases">
        <title>Genomics of the genus Arcobacter.</title>
        <authorList>
            <person name="Perez-Cataluna A."/>
            <person name="Figueras M.J."/>
        </authorList>
    </citation>
    <scope>NUCLEOTIDE SEQUENCE [LARGE SCALE GENOMIC DNA]</scope>
    <source>
        <strain evidence="4 5">CECT 8441</strain>
        <strain evidence="3 6">CECT 8993</strain>
    </source>
</reference>
<dbReference type="OrthoDB" id="5373249at2"/>
<evidence type="ECO:0000313" key="3">
    <source>
        <dbReference type="EMBL" id="RXJ70013.1"/>
    </source>
</evidence>
<organism evidence="3 6">
    <name type="scientific">Halarcobacter ebronensis</name>
    <dbReference type="NCBI Taxonomy" id="1462615"/>
    <lineage>
        <taxon>Bacteria</taxon>
        <taxon>Pseudomonadati</taxon>
        <taxon>Campylobacterota</taxon>
        <taxon>Epsilonproteobacteria</taxon>
        <taxon>Campylobacterales</taxon>
        <taxon>Arcobacteraceae</taxon>
        <taxon>Halarcobacter</taxon>
    </lineage>
</organism>
<dbReference type="Proteomes" id="UP000289758">
    <property type="component" value="Unassembled WGS sequence"/>
</dbReference>
<keyword evidence="5" id="KW-1185">Reference proteome</keyword>
<dbReference type="Proteomes" id="UP000290172">
    <property type="component" value="Unassembled WGS sequence"/>
</dbReference>
<evidence type="ECO:0000259" key="2">
    <source>
        <dbReference type="Pfam" id="PF03968"/>
    </source>
</evidence>
<gene>
    <name evidence="4" type="ORF">CRV07_04300</name>
    <name evidence="3" type="ORF">CRV08_00165</name>
</gene>
<dbReference type="PANTHER" id="PTHR36504:SF1">
    <property type="entry name" value="LIPOPOLYSACCHARIDE EXPORT SYSTEM PROTEIN LPTA"/>
    <property type="match status" value="1"/>
</dbReference>
<evidence type="ECO:0000313" key="5">
    <source>
        <dbReference type="Proteomes" id="UP000289758"/>
    </source>
</evidence>
<accession>A0A4Q0YI78</accession>
<dbReference type="GO" id="GO:0017089">
    <property type="term" value="F:glycolipid transfer activity"/>
    <property type="evidence" value="ECO:0007669"/>
    <property type="project" value="TreeGrafter"/>
</dbReference>
<dbReference type="Gene3D" id="2.60.450.10">
    <property type="entry name" value="Lipopolysaccharide (LPS) transport protein A like domain"/>
    <property type="match status" value="1"/>
</dbReference>
<proteinExistence type="predicted"/>
<feature type="domain" description="Organic solvent tolerance-like N-terminal" evidence="2">
    <location>
        <begin position="23"/>
        <end position="136"/>
    </location>
</feature>
<comment type="caution">
    <text evidence="3">The sequence shown here is derived from an EMBL/GenBank/DDBJ whole genome shotgun (WGS) entry which is preliminary data.</text>
</comment>
<dbReference type="EMBL" id="PDKK01000002">
    <property type="protein sequence ID" value="RXK07689.1"/>
    <property type="molecule type" value="Genomic_DNA"/>
</dbReference>
<evidence type="ECO:0000256" key="1">
    <source>
        <dbReference type="ARBA" id="ARBA00022729"/>
    </source>
</evidence>
<sequence>MKFILASILFATMLFADSEKLIIDSNNFETDDATGVTIFTGNVKLKKVNDKLNSKKLEIFMKPNSKGKAKEPLKYVATGNVDFEIHSNGKIYKGKGDKVIYNPNTQEYTVIGNGHIKELTEQRELLGEKIFINELTGNAKVSGNEQKPVRFIINIESKNSANESDKNK</sequence>